<dbReference type="Proteomes" id="UP000325415">
    <property type="component" value="Unassembled WGS sequence"/>
</dbReference>
<feature type="domain" description="Methyltransferase" evidence="2">
    <location>
        <begin position="89"/>
        <end position="176"/>
    </location>
</feature>
<evidence type="ECO:0000313" key="4">
    <source>
        <dbReference type="Proteomes" id="UP000325415"/>
    </source>
</evidence>
<dbReference type="Pfam" id="PF13649">
    <property type="entry name" value="Methyltransf_25"/>
    <property type="match status" value="1"/>
</dbReference>
<name>A0A5N6S0Y5_9BIFI</name>
<gene>
    <name evidence="3" type="ORF">DDE84_10170</name>
</gene>
<comment type="caution">
    <text evidence="3">The sequence shown here is derived from an EMBL/GenBank/DDBJ whole genome shotgun (WGS) entry which is preliminary data.</text>
</comment>
<dbReference type="EMBL" id="QDAG01000011">
    <property type="protein sequence ID" value="KAE8126741.1"/>
    <property type="molecule type" value="Genomic_DNA"/>
</dbReference>
<dbReference type="AlphaFoldDB" id="A0A5N6S0Y5"/>
<dbReference type="CDD" id="cd02440">
    <property type="entry name" value="AdoMet_MTases"/>
    <property type="match status" value="1"/>
</dbReference>
<dbReference type="PANTHER" id="PTHR43591">
    <property type="entry name" value="METHYLTRANSFERASE"/>
    <property type="match status" value="1"/>
</dbReference>
<dbReference type="SUPFAM" id="SSF53335">
    <property type="entry name" value="S-adenosyl-L-methionine-dependent methyltransferases"/>
    <property type="match status" value="1"/>
</dbReference>
<dbReference type="GO" id="GO:0008168">
    <property type="term" value="F:methyltransferase activity"/>
    <property type="evidence" value="ECO:0007669"/>
    <property type="project" value="UniProtKB-KW"/>
</dbReference>
<accession>A0A5N6S0Y5</accession>
<keyword evidence="3" id="KW-0489">Methyltransferase</keyword>
<keyword evidence="3" id="KW-0808">Transferase</keyword>
<feature type="region of interest" description="Disordered" evidence="1">
    <location>
        <begin position="1"/>
        <end position="24"/>
    </location>
</feature>
<sequence length="311" mass="33307">MQRTKATRPSEKDGSMTDEPQLPTLMDVREKLQLIDHSRLAEAASTPDRAGNPAQRAATYPARLALAAMACADSTLGSARRAGATHAKVLDLACGSAMISRIVLAAGAASVTAADANPAMIEAAESCGPAAGLRLDCIDATQQLPYPDSSFDMVWIGNFWQPDMLPEVRRVLRPGGRLVLRWTTALDWIPAADPIFAERVAAAVETGMARWSSQGADGGDTWPSGALPGLTLTDSWADSVEFRAPLPEAVQEYVLQDFACFHGAFARAALDDGDWAKLCNLMDPASPEFALTSEHARVAWTFEYRVHVPVA</sequence>
<proteinExistence type="predicted"/>
<evidence type="ECO:0000259" key="2">
    <source>
        <dbReference type="Pfam" id="PF13649"/>
    </source>
</evidence>
<organism evidence="3 4">
    <name type="scientific">Bifidobacterium tibiigranuli</name>
    <dbReference type="NCBI Taxonomy" id="2172043"/>
    <lineage>
        <taxon>Bacteria</taxon>
        <taxon>Bacillati</taxon>
        <taxon>Actinomycetota</taxon>
        <taxon>Actinomycetes</taxon>
        <taxon>Bifidobacteriales</taxon>
        <taxon>Bifidobacteriaceae</taxon>
        <taxon>Bifidobacterium</taxon>
    </lineage>
</organism>
<dbReference type="InterPro" id="IPR041698">
    <property type="entry name" value="Methyltransf_25"/>
</dbReference>
<evidence type="ECO:0000313" key="3">
    <source>
        <dbReference type="EMBL" id="KAE8126741.1"/>
    </source>
</evidence>
<dbReference type="PANTHER" id="PTHR43591:SF24">
    <property type="entry name" value="2-METHOXY-6-POLYPRENYL-1,4-BENZOQUINOL METHYLASE, MITOCHONDRIAL"/>
    <property type="match status" value="1"/>
</dbReference>
<keyword evidence="4" id="KW-1185">Reference proteome</keyword>
<protein>
    <submittedName>
        <fullName evidence="3">Class I SAM-dependent methyltransferase</fullName>
    </submittedName>
</protein>
<dbReference type="GO" id="GO:0032259">
    <property type="term" value="P:methylation"/>
    <property type="evidence" value="ECO:0007669"/>
    <property type="project" value="UniProtKB-KW"/>
</dbReference>
<evidence type="ECO:0000256" key="1">
    <source>
        <dbReference type="SAM" id="MobiDB-lite"/>
    </source>
</evidence>
<dbReference type="Gene3D" id="3.40.50.150">
    <property type="entry name" value="Vaccinia Virus protein VP39"/>
    <property type="match status" value="1"/>
</dbReference>
<dbReference type="InterPro" id="IPR029063">
    <property type="entry name" value="SAM-dependent_MTases_sf"/>
</dbReference>
<reference evidence="3 4" key="1">
    <citation type="submission" date="2018-04" db="EMBL/GenBank/DDBJ databases">
        <authorList>
            <person name="Eckel V.P."/>
            <person name="Vogel R.F."/>
        </authorList>
    </citation>
    <scope>NUCLEOTIDE SEQUENCE [LARGE SCALE GENOMIC DNA]</scope>
    <source>
        <strain evidence="4">TMW 2.1764</strain>
    </source>
</reference>